<protein>
    <submittedName>
        <fullName evidence="3">Helix-turn-helix domain-containing protein</fullName>
    </submittedName>
</protein>
<keyword evidence="4" id="KW-1185">Reference proteome</keyword>
<dbReference type="InterPro" id="IPR009061">
    <property type="entry name" value="DNA-bd_dom_put_sf"/>
</dbReference>
<dbReference type="GO" id="GO:0003677">
    <property type="term" value="F:DNA binding"/>
    <property type="evidence" value="ECO:0007669"/>
    <property type="project" value="InterPro"/>
</dbReference>
<evidence type="ECO:0000313" key="3">
    <source>
        <dbReference type="EMBL" id="KAB7730487.1"/>
    </source>
</evidence>
<reference evidence="3 4" key="1">
    <citation type="submission" date="2019-10" db="EMBL/GenBank/DDBJ databases">
        <title>Rudanella paleaurantiibacter sp. nov., isolated from sludge.</title>
        <authorList>
            <person name="Xu S.Q."/>
        </authorList>
    </citation>
    <scope>NUCLEOTIDE SEQUENCE [LARGE SCALE GENOMIC DNA]</scope>
    <source>
        <strain evidence="3 4">HX-22-17</strain>
    </source>
</reference>
<evidence type="ECO:0000259" key="2">
    <source>
        <dbReference type="Pfam" id="PF12728"/>
    </source>
</evidence>
<evidence type="ECO:0000256" key="1">
    <source>
        <dbReference type="SAM" id="MobiDB-lite"/>
    </source>
</evidence>
<proteinExistence type="predicted"/>
<dbReference type="Proteomes" id="UP000488299">
    <property type="component" value="Unassembled WGS sequence"/>
</dbReference>
<dbReference type="Pfam" id="PF12728">
    <property type="entry name" value="HTH_17"/>
    <property type="match status" value="1"/>
</dbReference>
<comment type="caution">
    <text evidence="3">The sequence shown here is derived from an EMBL/GenBank/DDBJ whole genome shotgun (WGS) entry which is preliminary data.</text>
</comment>
<name>A0A7J5TZW5_9BACT</name>
<feature type="region of interest" description="Disordered" evidence="1">
    <location>
        <begin position="98"/>
        <end position="123"/>
    </location>
</feature>
<dbReference type="InterPro" id="IPR010093">
    <property type="entry name" value="SinI_DNA-bd"/>
</dbReference>
<dbReference type="SUPFAM" id="SSF46955">
    <property type="entry name" value="Putative DNA-binding domain"/>
    <property type="match status" value="1"/>
</dbReference>
<dbReference type="RefSeq" id="WP_152125072.1">
    <property type="nucleotide sequence ID" value="NZ_WELI01000005.1"/>
</dbReference>
<organism evidence="3 4">
    <name type="scientific">Rudanella paleaurantiibacter</name>
    <dbReference type="NCBI Taxonomy" id="2614655"/>
    <lineage>
        <taxon>Bacteria</taxon>
        <taxon>Pseudomonadati</taxon>
        <taxon>Bacteroidota</taxon>
        <taxon>Cytophagia</taxon>
        <taxon>Cytophagales</taxon>
        <taxon>Cytophagaceae</taxon>
        <taxon>Rudanella</taxon>
    </lineage>
</organism>
<gene>
    <name evidence="3" type="ORF">F5984_15200</name>
</gene>
<evidence type="ECO:0000313" key="4">
    <source>
        <dbReference type="Proteomes" id="UP000488299"/>
    </source>
</evidence>
<dbReference type="InterPro" id="IPR041657">
    <property type="entry name" value="HTH_17"/>
</dbReference>
<sequence length="123" mass="14290">MLVDLEKLQNDVNEIKEMLQRFTGRSDSQPPVVAISDEVLDYGQAAELLGIGVQTLYGKVSRREIPFSKVRRRTYFSKLDLMAWVRSQRTPTVVEQTAQYEQTRVSHRARQSRQQPVKQGRRL</sequence>
<dbReference type="EMBL" id="WELI01000005">
    <property type="protein sequence ID" value="KAB7730487.1"/>
    <property type="molecule type" value="Genomic_DNA"/>
</dbReference>
<dbReference type="NCBIfam" id="TIGR01764">
    <property type="entry name" value="excise"/>
    <property type="match status" value="1"/>
</dbReference>
<dbReference type="AlphaFoldDB" id="A0A7J5TZW5"/>
<accession>A0A7J5TZW5</accession>
<feature type="domain" description="Helix-turn-helix" evidence="2">
    <location>
        <begin position="43"/>
        <end position="89"/>
    </location>
</feature>